<evidence type="ECO:0000256" key="2">
    <source>
        <dbReference type="ARBA" id="ARBA00023002"/>
    </source>
</evidence>
<dbReference type="Gene3D" id="3.40.309.10">
    <property type="entry name" value="Aldehyde Dehydrogenase, Chain A, domain 2"/>
    <property type="match status" value="1"/>
</dbReference>
<comment type="similarity">
    <text evidence="1 4">Belongs to the aldehyde dehydrogenase family.</text>
</comment>
<evidence type="ECO:0000256" key="5">
    <source>
        <dbReference type="SAM" id="Coils"/>
    </source>
</evidence>
<keyword evidence="5" id="KW-0175">Coiled coil</keyword>
<accession>A0A6I7HKW8</accession>
<evidence type="ECO:0000313" key="7">
    <source>
        <dbReference type="EMBL" id="RCW22522.1"/>
    </source>
</evidence>
<dbReference type="PROSITE" id="PS00070">
    <property type="entry name" value="ALDEHYDE_DEHYDR_CYS"/>
    <property type="match status" value="1"/>
</dbReference>
<feature type="active site" evidence="3">
    <location>
        <position position="240"/>
    </location>
</feature>
<dbReference type="InterPro" id="IPR016161">
    <property type="entry name" value="Ald_DH/histidinol_DH"/>
</dbReference>
<dbReference type="InterPro" id="IPR051020">
    <property type="entry name" value="ALDH-related_metabolic_enz"/>
</dbReference>
<sequence>MTQVATFKAGSTITVRNPFNGNIVGDVAESTPSGIAAAVARAKIAQQEFRRSTPALRRSLLNALAAEIAADAEELARIISSEMGKTIREARNEVRRAQNTLKLSGDAATFLDGEALHCAIVEGGADRLATITYEPVGVAAAITPFNYPLNLLCHKLGPAIAAGNAVVAKPSPKAPLAAERLCALAEKAGWPCNLFQVVHGGADAALSLARSPINLLSFTGGPAAGLALKNASGLVRCLMELGGNDPLFVMPDADLDKAVATTIGHRFEIAGQSCAAVKKLYLHRDIERAFTEKLLAEVDAVEFGDPSLDDTDMGPLIDAAAARNVQERIDATIAGKRGKLLTGGNHAGALFAPTVISEITADAPVIAEETFGPVIAIRTFSEAAEAIAEVNAGEYGLQAGVFTNDHAVIRQFSRDLVVGGVMINEGPDFRAEHVPFGGVKRSGLGREGVRIALREMSEPKVVID</sequence>
<dbReference type="InterPro" id="IPR016163">
    <property type="entry name" value="Ald_DH_C"/>
</dbReference>
<comment type="caution">
    <text evidence="7">The sequence shown here is derived from an EMBL/GenBank/DDBJ whole genome shotgun (WGS) entry which is preliminary data.</text>
</comment>
<organism evidence="7 8">
    <name type="scientific">Ciceribacter lividus</name>
    <dbReference type="NCBI Taxonomy" id="1197950"/>
    <lineage>
        <taxon>Bacteria</taxon>
        <taxon>Pseudomonadati</taxon>
        <taxon>Pseudomonadota</taxon>
        <taxon>Alphaproteobacteria</taxon>
        <taxon>Hyphomicrobiales</taxon>
        <taxon>Rhizobiaceae</taxon>
        <taxon>Ciceribacter</taxon>
    </lineage>
</organism>
<evidence type="ECO:0000259" key="6">
    <source>
        <dbReference type="Pfam" id="PF00171"/>
    </source>
</evidence>
<proteinExistence type="inferred from homology"/>
<evidence type="ECO:0000256" key="1">
    <source>
        <dbReference type="ARBA" id="ARBA00009986"/>
    </source>
</evidence>
<evidence type="ECO:0000256" key="3">
    <source>
        <dbReference type="PROSITE-ProRule" id="PRU10007"/>
    </source>
</evidence>
<reference evidence="7 8" key="1">
    <citation type="submission" date="2018-07" db="EMBL/GenBank/DDBJ databases">
        <title>Genomic Encyclopedia of Type Strains, Phase IV (KMG-IV): sequencing the most valuable type-strain genomes for metagenomic binning, comparative biology and taxonomic classification.</title>
        <authorList>
            <person name="Goeker M."/>
        </authorList>
    </citation>
    <scope>NUCLEOTIDE SEQUENCE [LARGE SCALE GENOMIC DNA]</scope>
    <source>
        <strain evidence="7 8">DSM 25528</strain>
    </source>
</reference>
<dbReference type="RefSeq" id="WP_114363914.1">
    <property type="nucleotide sequence ID" value="NZ_QPIX01000008.1"/>
</dbReference>
<feature type="domain" description="Aldehyde dehydrogenase" evidence="6">
    <location>
        <begin position="11"/>
        <end position="462"/>
    </location>
</feature>
<dbReference type="InterPro" id="IPR029510">
    <property type="entry name" value="Ald_DH_CS_GLU"/>
</dbReference>
<evidence type="ECO:0000256" key="4">
    <source>
        <dbReference type="RuleBase" id="RU003345"/>
    </source>
</evidence>
<dbReference type="PANTHER" id="PTHR42991:SF1">
    <property type="entry name" value="ALDEHYDE DEHYDROGENASE"/>
    <property type="match status" value="1"/>
</dbReference>
<dbReference type="GO" id="GO:0008911">
    <property type="term" value="F:lactaldehyde dehydrogenase (NAD+) activity"/>
    <property type="evidence" value="ECO:0007669"/>
    <property type="project" value="TreeGrafter"/>
</dbReference>
<dbReference type="Pfam" id="PF00171">
    <property type="entry name" value="Aldedh"/>
    <property type="match status" value="1"/>
</dbReference>
<dbReference type="PROSITE" id="PS00687">
    <property type="entry name" value="ALDEHYDE_DEHYDR_GLU"/>
    <property type="match status" value="1"/>
</dbReference>
<name>A0A6I7HKW8_9HYPH</name>
<keyword evidence="8" id="KW-1185">Reference proteome</keyword>
<dbReference type="Proteomes" id="UP000252582">
    <property type="component" value="Unassembled WGS sequence"/>
</dbReference>
<feature type="coiled-coil region" evidence="5">
    <location>
        <begin position="80"/>
        <end position="107"/>
    </location>
</feature>
<evidence type="ECO:0000313" key="8">
    <source>
        <dbReference type="Proteomes" id="UP000252582"/>
    </source>
</evidence>
<keyword evidence="2 4" id="KW-0560">Oxidoreductase</keyword>
<gene>
    <name evidence="7" type="ORF">DFR48_10844</name>
</gene>
<dbReference type="EMBL" id="QPIX01000008">
    <property type="protein sequence ID" value="RCW22522.1"/>
    <property type="molecule type" value="Genomic_DNA"/>
</dbReference>
<dbReference type="InterPro" id="IPR016160">
    <property type="entry name" value="Ald_DH_CS_CYS"/>
</dbReference>
<protein>
    <submittedName>
        <fullName evidence="7">Acyl-CoA reductase-like NAD-dependent aldehyde dehydrogenase</fullName>
    </submittedName>
</protein>
<dbReference type="PANTHER" id="PTHR42991">
    <property type="entry name" value="ALDEHYDE DEHYDROGENASE"/>
    <property type="match status" value="1"/>
</dbReference>
<dbReference type="InterPro" id="IPR015590">
    <property type="entry name" value="Aldehyde_DH_dom"/>
</dbReference>
<dbReference type="Gene3D" id="3.40.605.10">
    <property type="entry name" value="Aldehyde Dehydrogenase, Chain A, domain 1"/>
    <property type="match status" value="1"/>
</dbReference>
<dbReference type="InterPro" id="IPR016162">
    <property type="entry name" value="Ald_DH_N"/>
</dbReference>
<dbReference type="SUPFAM" id="SSF53720">
    <property type="entry name" value="ALDH-like"/>
    <property type="match status" value="1"/>
</dbReference>
<dbReference type="AlphaFoldDB" id="A0A6I7HKW8"/>